<keyword evidence="2" id="KW-0732">Signal</keyword>
<dbReference type="Proteomes" id="UP001286313">
    <property type="component" value="Unassembled WGS sequence"/>
</dbReference>
<comment type="caution">
    <text evidence="3">The sequence shown here is derived from an EMBL/GenBank/DDBJ whole genome shotgun (WGS) entry which is preliminary data.</text>
</comment>
<name>A0AAE1EGX7_PETCI</name>
<evidence type="ECO:0000256" key="2">
    <source>
        <dbReference type="SAM" id="SignalP"/>
    </source>
</evidence>
<evidence type="ECO:0000256" key="1">
    <source>
        <dbReference type="SAM" id="MobiDB-lite"/>
    </source>
</evidence>
<organism evidence="3 4">
    <name type="scientific">Petrolisthes cinctipes</name>
    <name type="common">Flat porcelain crab</name>
    <dbReference type="NCBI Taxonomy" id="88211"/>
    <lineage>
        <taxon>Eukaryota</taxon>
        <taxon>Metazoa</taxon>
        <taxon>Ecdysozoa</taxon>
        <taxon>Arthropoda</taxon>
        <taxon>Crustacea</taxon>
        <taxon>Multicrustacea</taxon>
        <taxon>Malacostraca</taxon>
        <taxon>Eumalacostraca</taxon>
        <taxon>Eucarida</taxon>
        <taxon>Decapoda</taxon>
        <taxon>Pleocyemata</taxon>
        <taxon>Anomura</taxon>
        <taxon>Galatheoidea</taxon>
        <taxon>Porcellanidae</taxon>
        <taxon>Petrolisthes</taxon>
    </lineage>
</organism>
<accession>A0AAE1EGX7</accession>
<feature type="region of interest" description="Disordered" evidence="1">
    <location>
        <begin position="114"/>
        <end position="185"/>
    </location>
</feature>
<keyword evidence="4" id="KW-1185">Reference proteome</keyword>
<sequence length="185" mass="20467">MPETRHSIFKVVLLWWCWLVQIRANIQKLHLTEAPSTLSGNIGLGNTMKVRSKLQCCMAASVDTKAQYFCFKTPDVCTKYDVKVGAPHYPPSSSSSTDTQITCFSKTLSEFTSTPTEFTSTPTEFTSTPTEFTSTPTEFTSTPPEFTSTPTEFTSTPPEFTSTPTEFTSTPTEFTSTPTEFTSTP</sequence>
<dbReference type="EMBL" id="JAWQEG010007664">
    <property type="protein sequence ID" value="KAK3851922.1"/>
    <property type="molecule type" value="Genomic_DNA"/>
</dbReference>
<protein>
    <submittedName>
        <fullName evidence="3">Uncharacterized protein</fullName>
    </submittedName>
</protein>
<feature type="signal peptide" evidence="2">
    <location>
        <begin position="1"/>
        <end position="24"/>
    </location>
</feature>
<reference evidence="3" key="1">
    <citation type="submission" date="2023-10" db="EMBL/GenBank/DDBJ databases">
        <title>Genome assemblies of two species of porcelain crab, Petrolisthes cinctipes and Petrolisthes manimaculis (Anomura: Porcellanidae).</title>
        <authorList>
            <person name="Angst P."/>
        </authorList>
    </citation>
    <scope>NUCLEOTIDE SEQUENCE</scope>
    <source>
        <strain evidence="3">PB745_01</strain>
        <tissue evidence="3">Gill</tissue>
    </source>
</reference>
<gene>
    <name evidence="3" type="ORF">Pcinc_041460</name>
</gene>
<evidence type="ECO:0000313" key="4">
    <source>
        <dbReference type="Proteomes" id="UP001286313"/>
    </source>
</evidence>
<proteinExistence type="predicted"/>
<feature type="chain" id="PRO_5042011912" evidence="2">
    <location>
        <begin position="25"/>
        <end position="185"/>
    </location>
</feature>
<dbReference type="AlphaFoldDB" id="A0AAE1EGX7"/>
<evidence type="ECO:0000313" key="3">
    <source>
        <dbReference type="EMBL" id="KAK3851922.1"/>
    </source>
</evidence>